<feature type="domain" description="Enolpyruvate transferase" evidence="13">
    <location>
        <begin position="6"/>
        <end position="409"/>
    </location>
</feature>
<comment type="caution">
    <text evidence="12">Lacks conserved residue(s) required for the propagation of feature annotation.</text>
</comment>
<evidence type="ECO:0000256" key="10">
    <source>
        <dbReference type="ARBA" id="ARBA00038367"/>
    </source>
</evidence>
<dbReference type="GO" id="GO:0019277">
    <property type="term" value="P:UDP-N-acetylgalactosamine biosynthetic process"/>
    <property type="evidence" value="ECO:0007669"/>
    <property type="project" value="InterPro"/>
</dbReference>
<dbReference type="EC" id="2.5.1.7" evidence="12"/>
<dbReference type="NCBIfam" id="TIGR01072">
    <property type="entry name" value="murA"/>
    <property type="match status" value="1"/>
</dbReference>
<accession>A0A5C0UIW1</accession>
<evidence type="ECO:0000256" key="5">
    <source>
        <dbReference type="ARBA" id="ARBA00022679"/>
    </source>
</evidence>
<evidence type="ECO:0000256" key="7">
    <source>
        <dbReference type="ARBA" id="ARBA00022984"/>
    </source>
</evidence>
<evidence type="ECO:0000259" key="13">
    <source>
        <dbReference type="Pfam" id="PF00275"/>
    </source>
</evidence>
<dbReference type="GO" id="GO:0051301">
    <property type="term" value="P:cell division"/>
    <property type="evidence" value="ECO:0007669"/>
    <property type="project" value="UniProtKB-KW"/>
</dbReference>
<evidence type="ECO:0000256" key="11">
    <source>
        <dbReference type="ARBA" id="ARBA00047527"/>
    </source>
</evidence>
<comment type="catalytic activity">
    <reaction evidence="11 12">
        <text>phosphoenolpyruvate + UDP-N-acetyl-alpha-D-glucosamine = UDP-N-acetyl-3-O-(1-carboxyvinyl)-alpha-D-glucosamine + phosphate</text>
        <dbReference type="Rhea" id="RHEA:18681"/>
        <dbReference type="ChEBI" id="CHEBI:43474"/>
        <dbReference type="ChEBI" id="CHEBI:57705"/>
        <dbReference type="ChEBI" id="CHEBI:58702"/>
        <dbReference type="ChEBI" id="CHEBI:68483"/>
        <dbReference type="EC" id="2.5.1.7"/>
    </reaction>
</comment>
<keyword evidence="8 12" id="KW-0131">Cell cycle</keyword>
<dbReference type="GO" id="GO:0008760">
    <property type="term" value="F:UDP-N-acetylglucosamine 1-carboxyvinyltransferase activity"/>
    <property type="evidence" value="ECO:0007669"/>
    <property type="project" value="UniProtKB-UniRule"/>
</dbReference>
<dbReference type="GO" id="GO:0005737">
    <property type="term" value="C:cytoplasm"/>
    <property type="evidence" value="ECO:0007669"/>
    <property type="project" value="UniProtKB-SubCell"/>
</dbReference>
<dbReference type="InterPro" id="IPR005750">
    <property type="entry name" value="UDP_GlcNAc_COvinyl_MurA"/>
</dbReference>
<dbReference type="AlphaFoldDB" id="A0A5C0UIW1"/>
<comment type="subcellular location">
    <subcellularLocation>
        <location evidence="1 12">Cytoplasm</location>
    </subcellularLocation>
</comment>
<dbReference type="Proteomes" id="UP000323844">
    <property type="component" value="Chromosome"/>
</dbReference>
<evidence type="ECO:0000256" key="12">
    <source>
        <dbReference type="HAMAP-Rule" id="MF_00111"/>
    </source>
</evidence>
<evidence type="ECO:0000256" key="6">
    <source>
        <dbReference type="ARBA" id="ARBA00022960"/>
    </source>
</evidence>
<dbReference type="GO" id="GO:0009252">
    <property type="term" value="P:peptidoglycan biosynthetic process"/>
    <property type="evidence" value="ECO:0007669"/>
    <property type="project" value="UniProtKB-UniRule"/>
</dbReference>
<evidence type="ECO:0000256" key="1">
    <source>
        <dbReference type="ARBA" id="ARBA00004496"/>
    </source>
</evidence>
<evidence type="ECO:0000256" key="9">
    <source>
        <dbReference type="ARBA" id="ARBA00023316"/>
    </source>
</evidence>
<dbReference type="OrthoDB" id="9803760at2"/>
<keyword evidence="7 12" id="KW-0573">Peptidoglycan synthesis</keyword>
<gene>
    <name evidence="12 14" type="primary">murA</name>
    <name evidence="14" type="ORF">FZC37_01185</name>
</gene>
<dbReference type="InterPro" id="IPR050068">
    <property type="entry name" value="MurA_subfamily"/>
</dbReference>
<dbReference type="PANTHER" id="PTHR43783">
    <property type="entry name" value="UDP-N-ACETYLGLUCOSAMINE 1-CARBOXYVINYLTRANSFERASE"/>
    <property type="match status" value="1"/>
</dbReference>
<keyword evidence="12" id="KW-0670">Pyruvate</keyword>
<dbReference type="HAMAP" id="MF_00111">
    <property type="entry name" value="MurA"/>
    <property type="match status" value="1"/>
</dbReference>
<dbReference type="SUPFAM" id="SSF55205">
    <property type="entry name" value="EPT/RTPC-like"/>
    <property type="match status" value="1"/>
</dbReference>
<organism evidence="14 15">
    <name type="scientific">Candidatus Sneabacter namystus</name>
    <dbReference type="NCBI Taxonomy" id="2601646"/>
    <lineage>
        <taxon>Bacteria</taxon>
        <taxon>Pseudomonadati</taxon>
        <taxon>Pseudomonadota</taxon>
        <taxon>Alphaproteobacteria</taxon>
        <taxon>Rickettsiales</taxon>
        <taxon>Rickettsiaceae</taxon>
        <taxon>Rickettsieae</taxon>
        <taxon>Candidatus Sneabacter</taxon>
    </lineage>
</organism>
<evidence type="ECO:0000256" key="2">
    <source>
        <dbReference type="ARBA" id="ARBA00004752"/>
    </source>
</evidence>
<dbReference type="GO" id="GO:0071555">
    <property type="term" value="P:cell wall organization"/>
    <property type="evidence" value="ECO:0007669"/>
    <property type="project" value="UniProtKB-KW"/>
</dbReference>
<comment type="similarity">
    <text evidence="10 12">Belongs to the EPSP synthase family. MurA subfamily.</text>
</comment>
<name>A0A5C0UIW1_9RICK</name>
<dbReference type="NCBIfam" id="NF006873">
    <property type="entry name" value="PRK09369.1"/>
    <property type="match status" value="1"/>
</dbReference>
<dbReference type="Pfam" id="PF00275">
    <property type="entry name" value="EPSP_synthase"/>
    <property type="match status" value="1"/>
</dbReference>
<keyword evidence="4 12" id="KW-0132">Cell division</keyword>
<dbReference type="CDD" id="cd01555">
    <property type="entry name" value="UdpNAET"/>
    <property type="match status" value="1"/>
</dbReference>
<dbReference type="RefSeq" id="WP_148951912.1">
    <property type="nucleotide sequence ID" value="NZ_CP043312.1"/>
</dbReference>
<dbReference type="GO" id="GO:0008360">
    <property type="term" value="P:regulation of cell shape"/>
    <property type="evidence" value="ECO:0007669"/>
    <property type="project" value="UniProtKB-KW"/>
</dbReference>
<reference evidence="14 15" key="1">
    <citation type="submission" date="2019-08" db="EMBL/GenBank/DDBJ databases">
        <title>Highly reduced genomes of protist endosymbionts show evolutionary convergence.</title>
        <authorList>
            <person name="George E."/>
            <person name="Husnik F."/>
            <person name="Tashyreva D."/>
            <person name="Prokopchuk G."/>
            <person name="Horak A."/>
            <person name="Kwong W.K."/>
            <person name="Lukes J."/>
            <person name="Keeling P.J."/>
        </authorList>
    </citation>
    <scope>NUCLEOTIDE SEQUENCE [LARGE SCALE GENOMIC DNA]</scope>
    <source>
        <strain evidence="14">1621</strain>
    </source>
</reference>
<evidence type="ECO:0000313" key="14">
    <source>
        <dbReference type="EMBL" id="QEK39551.1"/>
    </source>
</evidence>
<feature type="binding site" evidence="12">
    <location>
        <begin position="19"/>
        <end position="20"/>
    </location>
    <ligand>
        <name>phosphoenolpyruvate</name>
        <dbReference type="ChEBI" id="CHEBI:58702"/>
    </ligand>
</feature>
<feature type="binding site" evidence="12">
    <location>
        <position position="89"/>
    </location>
    <ligand>
        <name>UDP-N-acetyl-alpha-D-glucosamine</name>
        <dbReference type="ChEBI" id="CHEBI:57705"/>
    </ligand>
</feature>
<comment type="function">
    <text evidence="12">Cell wall formation. Adds enolpyruvyl to UDP-N-acetylglucosamine.</text>
</comment>
<keyword evidence="9 12" id="KW-0961">Cell wall biogenesis/degradation</keyword>
<dbReference type="UniPathway" id="UPA00219"/>
<dbReference type="InterPro" id="IPR036968">
    <property type="entry name" value="Enolpyruvate_Tfrase_sf"/>
</dbReference>
<dbReference type="InterPro" id="IPR001986">
    <property type="entry name" value="Enolpyruvate_Tfrase_dom"/>
</dbReference>
<evidence type="ECO:0000256" key="3">
    <source>
        <dbReference type="ARBA" id="ARBA00022490"/>
    </source>
</evidence>
<dbReference type="Gene3D" id="3.65.10.10">
    <property type="entry name" value="Enolpyruvate transferase domain"/>
    <property type="match status" value="2"/>
</dbReference>
<evidence type="ECO:0000313" key="15">
    <source>
        <dbReference type="Proteomes" id="UP000323844"/>
    </source>
</evidence>
<dbReference type="KEGG" id="snay:FZC37_01185"/>
<keyword evidence="5 12" id="KW-0808">Transferase</keyword>
<sequence length="444" mass="48391">MKILGKNPLIGTVSISGAKNAALPIIVASILTDDSIHLSNLPHISDVFALISMLEQMNAKVNICNSKYVGTIRCSNLQHTPLFNSDKLRGSIWLIAALLAKYKKAEIAIPGGCNLNKGERKIEMHLSVLAAMGAKIHINTRTIKAIAPRNGLIGTYFKFRIPSVGATISAILAATLAQGTTHLVNCAIEPEILDMCNMLKKMGAKITMTNEREFIIEGVKSLHGTSHRVMADRIEACTYAIAAAITNGNIVLKNIEYDVIKNVFNKMEEAGVQVINSDEGISISRATQQFNSIHIKTDPYPGFPTDAQPLLAILMCVATGKSTIVENIYDNRFLYTHELQKMGAKISVDSSNTFCTIQGTKSLKGANVKAYDLRSGAAMILAGLMAEGETIINDSFLVNRGYYNIVEKLRKCGAQVHYTNQDTATNVTQEIKRDVKNEKLAFST</sequence>
<keyword evidence="6 12" id="KW-0133">Cell shape</keyword>
<protein>
    <recommendedName>
        <fullName evidence="12">UDP-N-acetylglucosamine 1-carboxyvinyltransferase</fullName>
        <ecNumber evidence="12">2.5.1.7</ecNumber>
    </recommendedName>
    <alternativeName>
        <fullName evidence="12">Enoylpyruvate transferase</fullName>
    </alternativeName>
    <alternativeName>
        <fullName evidence="12">UDP-N-acetylglucosamine enolpyruvyl transferase</fullName>
        <shortName evidence="12">EPT</shortName>
    </alternativeName>
</protein>
<evidence type="ECO:0000256" key="4">
    <source>
        <dbReference type="ARBA" id="ARBA00022618"/>
    </source>
</evidence>
<keyword evidence="3 12" id="KW-0963">Cytoplasm</keyword>
<feature type="binding site" evidence="12">
    <location>
        <position position="306"/>
    </location>
    <ligand>
        <name>UDP-N-acetyl-alpha-D-glucosamine</name>
        <dbReference type="ChEBI" id="CHEBI:57705"/>
    </ligand>
</feature>
<dbReference type="EMBL" id="CP043312">
    <property type="protein sequence ID" value="QEK39551.1"/>
    <property type="molecule type" value="Genomic_DNA"/>
</dbReference>
<proteinExistence type="inferred from homology"/>
<feature type="binding site" evidence="12">
    <location>
        <position position="328"/>
    </location>
    <ligand>
        <name>UDP-N-acetyl-alpha-D-glucosamine</name>
        <dbReference type="ChEBI" id="CHEBI:57705"/>
    </ligand>
</feature>
<comment type="pathway">
    <text evidence="2 12">Cell wall biogenesis; peptidoglycan biosynthesis.</text>
</comment>
<evidence type="ECO:0000256" key="8">
    <source>
        <dbReference type="ARBA" id="ARBA00023306"/>
    </source>
</evidence>
<dbReference type="InterPro" id="IPR013792">
    <property type="entry name" value="RNA3'P_cycl/enolpyr_Trfase_a/b"/>
</dbReference>
<feature type="active site" description="Proton donor" evidence="12">
    <location>
        <position position="113"/>
    </location>
</feature>
<feature type="modified residue" description="2-(S-cysteinyl)pyruvic acid O-phosphothioketal" evidence="12">
    <location>
        <position position="113"/>
    </location>
</feature>
<keyword evidence="15" id="KW-1185">Reference proteome</keyword>
<dbReference type="PANTHER" id="PTHR43783:SF1">
    <property type="entry name" value="UDP-N-ACETYLGLUCOSAMINE 1-CARBOXYVINYLTRANSFERASE"/>
    <property type="match status" value="1"/>
</dbReference>